<keyword evidence="8" id="KW-1185">Reference proteome</keyword>
<name>A0A9P9GLS9_FUSRE</name>
<dbReference type="EMBL" id="JAGMUX010000014">
    <property type="protein sequence ID" value="KAH7240217.1"/>
    <property type="molecule type" value="Genomic_DNA"/>
</dbReference>
<dbReference type="PROSITE" id="PS50048">
    <property type="entry name" value="ZN2_CY6_FUNGAL_2"/>
    <property type="match status" value="1"/>
</dbReference>
<keyword evidence="4" id="KW-0539">Nucleus</keyword>
<dbReference type="CDD" id="cd00067">
    <property type="entry name" value="GAL4"/>
    <property type="match status" value="1"/>
</dbReference>
<evidence type="ECO:0000313" key="8">
    <source>
        <dbReference type="Proteomes" id="UP000720189"/>
    </source>
</evidence>
<dbReference type="Proteomes" id="UP000720189">
    <property type="component" value="Unassembled WGS sequence"/>
</dbReference>
<dbReference type="Gene3D" id="4.10.240.10">
    <property type="entry name" value="Zn(2)-C6 fungal-type DNA-binding domain"/>
    <property type="match status" value="1"/>
</dbReference>
<evidence type="ECO:0000256" key="4">
    <source>
        <dbReference type="ARBA" id="ARBA00023242"/>
    </source>
</evidence>
<evidence type="ECO:0000313" key="7">
    <source>
        <dbReference type="EMBL" id="KAH7240217.1"/>
    </source>
</evidence>
<dbReference type="InterPro" id="IPR036864">
    <property type="entry name" value="Zn2-C6_fun-type_DNA-bd_sf"/>
</dbReference>
<accession>A0A9P9GLS9</accession>
<dbReference type="Pfam" id="PF00172">
    <property type="entry name" value="Zn_clus"/>
    <property type="match status" value="1"/>
</dbReference>
<dbReference type="PANTHER" id="PTHR31069">
    <property type="entry name" value="OLEATE-ACTIVATED TRANSCRIPTION FACTOR 1-RELATED"/>
    <property type="match status" value="1"/>
</dbReference>
<dbReference type="InterPro" id="IPR001138">
    <property type="entry name" value="Zn2Cys6_DnaBD"/>
</dbReference>
<keyword evidence="1" id="KW-0805">Transcription regulation</keyword>
<evidence type="ECO:0000256" key="2">
    <source>
        <dbReference type="ARBA" id="ARBA00023125"/>
    </source>
</evidence>
<evidence type="ECO:0000256" key="3">
    <source>
        <dbReference type="ARBA" id="ARBA00023163"/>
    </source>
</evidence>
<reference evidence="7" key="1">
    <citation type="journal article" date="2021" name="Nat. Commun.">
        <title>Genetic determinants of endophytism in the Arabidopsis root mycobiome.</title>
        <authorList>
            <person name="Mesny F."/>
            <person name="Miyauchi S."/>
            <person name="Thiergart T."/>
            <person name="Pickel B."/>
            <person name="Atanasova L."/>
            <person name="Karlsson M."/>
            <person name="Huettel B."/>
            <person name="Barry K.W."/>
            <person name="Haridas S."/>
            <person name="Chen C."/>
            <person name="Bauer D."/>
            <person name="Andreopoulos W."/>
            <person name="Pangilinan J."/>
            <person name="LaButti K."/>
            <person name="Riley R."/>
            <person name="Lipzen A."/>
            <person name="Clum A."/>
            <person name="Drula E."/>
            <person name="Henrissat B."/>
            <person name="Kohler A."/>
            <person name="Grigoriev I.V."/>
            <person name="Martin F.M."/>
            <person name="Hacquard S."/>
        </authorList>
    </citation>
    <scope>NUCLEOTIDE SEQUENCE</scope>
    <source>
        <strain evidence="7">MPI-CAGE-AT-0023</strain>
    </source>
</reference>
<gene>
    <name evidence="7" type="ORF">BKA55DRAFT_118125</name>
</gene>
<sequence>MSASPSSGSGTFGTAHSAQRLSTRVCDNCIRSKVRCDLGQPSCSRCLERGKTCSYSTTRRRPGPAPGSGRGSRATRGVRSRGRRHSDEATSHGYSVSEDTVSLVPAASDIPSESPETIVTSHASTQASNQSSQRLSFLLEEEAYL</sequence>
<proteinExistence type="predicted"/>
<dbReference type="InterPro" id="IPR050675">
    <property type="entry name" value="OAF3"/>
</dbReference>
<protein>
    <recommendedName>
        <fullName evidence="6">Zn(2)-C6 fungal-type domain-containing protein</fullName>
    </recommendedName>
</protein>
<dbReference type="SUPFAM" id="SSF57701">
    <property type="entry name" value="Zn2/Cys6 DNA-binding domain"/>
    <property type="match status" value="1"/>
</dbReference>
<dbReference type="GeneID" id="70214717"/>
<dbReference type="GO" id="GO:0003677">
    <property type="term" value="F:DNA binding"/>
    <property type="evidence" value="ECO:0007669"/>
    <property type="project" value="UniProtKB-KW"/>
</dbReference>
<dbReference type="OrthoDB" id="5423818at2759"/>
<dbReference type="SMART" id="SM00066">
    <property type="entry name" value="GAL4"/>
    <property type="match status" value="1"/>
</dbReference>
<feature type="compositionally biased region" description="Polar residues" evidence="5">
    <location>
        <begin position="114"/>
        <end position="135"/>
    </location>
</feature>
<dbReference type="AlphaFoldDB" id="A0A9P9GLS9"/>
<dbReference type="GO" id="GO:0000981">
    <property type="term" value="F:DNA-binding transcription factor activity, RNA polymerase II-specific"/>
    <property type="evidence" value="ECO:0007669"/>
    <property type="project" value="InterPro"/>
</dbReference>
<keyword evidence="2" id="KW-0238">DNA-binding</keyword>
<evidence type="ECO:0000256" key="1">
    <source>
        <dbReference type="ARBA" id="ARBA00023015"/>
    </source>
</evidence>
<dbReference type="PANTHER" id="PTHR31069:SF31">
    <property type="entry name" value="MONODICTYPHENONE CLUSTER TRANSCRIPTION FACTOR-RELATED"/>
    <property type="match status" value="1"/>
</dbReference>
<organism evidence="7 8">
    <name type="scientific">Fusarium redolens</name>
    <dbReference type="NCBI Taxonomy" id="48865"/>
    <lineage>
        <taxon>Eukaryota</taxon>
        <taxon>Fungi</taxon>
        <taxon>Dikarya</taxon>
        <taxon>Ascomycota</taxon>
        <taxon>Pezizomycotina</taxon>
        <taxon>Sordariomycetes</taxon>
        <taxon>Hypocreomycetidae</taxon>
        <taxon>Hypocreales</taxon>
        <taxon>Nectriaceae</taxon>
        <taxon>Fusarium</taxon>
        <taxon>Fusarium redolens species complex</taxon>
    </lineage>
</organism>
<evidence type="ECO:0000259" key="6">
    <source>
        <dbReference type="PROSITE" id="PS50048"/>
    </source>
</evidence>
<keyword evidence="3" id="KW-0804">Transcription</keyword>
<dbReference type="RefSeq" id="XP_046046011.1">
    <property type="nucleotide sequence ID" value="XM_046184763.1"/>
</dbReference>
<dbReference type="PRINTS" id="PR00755">
    <property type="entry name" value="AFLATOXINBRP"/>
</dbReference>
<feature type="domain" description="Zn(2)-C6 fungal-type" evidence="6">
    <location>
        <begin position="25"/>
        <end position="55"/>
    </location>
</feature>
<evidence type="ECO:0000256" key="5">
    <source>
        <dbReference type="SAM" id="MobiDB-lite"/>
    </source>
</evidence>
<comment type="caution">
    <text evidence="7">The sequence shown here is derived from an EMBL/GenBank/DDBJ whole genome shotgun (WGS) entry which is preliminary data.</text>
</comment>
<feature type="region of interest" description="Disordered" evidence="5">
    <location>
        <begin position="52"/>
        <end position="135"/>
    </location>
</feature>
<dbReference type="GO" id="GO:0008270">
    <property type="term" value="F:zinc ion binding"/>
    <property type="evidence" value="ECO:0007669"/>
    <property type="project" value="InterPro"/>
</dbReference>